<dbReference type="GO" id="GO:0003723">
    <property type="term" value="F:RNA binding"/>
    <property type="evidence" value="ECO:0007669"/>
    <property type="project" value="InterPro"/>
</dbReference>
<keyword evidence="7" id="KW-1185">Reference proteome</keyword>
<dbReference type="SMART" id="SM01012">
    <property type="entry name" value="ANTAR"/>
    <property type="match status" value="1"/>
</dbReference>
<evidence type="ECO:0000259" key="5">
    <source>
        <dbReference type="PROSITE" id="PS50921"/>
    </source>
</evidence>
<dbReference type="Gene3D" id="1.10.10.10">
    <property type="entry name" value="Winged helix-like DNA-binding domain superfamily/Winged helix DNA-binding domain"/>
    <property type="match status" value="1"/>
</dbReference>
<evidence type="ECO:0000256" key="3">
    <source>
        <dbReference type="ARBA" id="ARBA00023015"/>
    </source>
</evidence>
<gene>
    <name evidence="6" type="ORF">SAMN05421642_1238</name>
</gene>
<dbReference type="Proteomes" id="UP000198327">
    <property type="component" value="Unassembled WGS sequence"/>
</dbReference>
<dbReference type="Pfam" id="PF13185">
    <property type="entry name" value="GAF_2"/>
    <property type="match status" value="1"/>
</dbReference>
<proteinExistence type="predicted"/>
<evidence type="ECO:0000256" key="1">
    <source>
        <dbReference type="ARBA" id="ARBA00022679"/>
    </source>
</evidence>
<evidence type="ECO:0000256" key="4">
    <source>
        <dbReference type="ARBA" id="ARBA00023163"/>
    </source>
</evidence>
<protein>
    <submittedName>
        <fullName evidence="6">GAF domain-containing protein</fullName>
    </submittedName>
</protein>
<dbReference type="STRING" id="398843.A3K89_00355"/>
<evidence type="ECO:0000313" key="7">
    <source>
        <dbReference type="Proteomes" id="UP000198327"/>
    </source>
</evidence>
<feature type="domain" description="ANTAR" evidence="5">
    <location>
        <begin position="181"/>
        <end position="242"/>
    </location>
</feature>
<dbReference type="GO" id="GO:0016301">
    <property type="term" value="F:kinase activity"/>
    <property type="evidence" value="ECO:0007669"/>
    <property type="project" value="UniProtKB-KW"/>
</dbReference>
<reference evidence="7" key="1">
    <citation type="submission" date="2017-06" db="EMBL/GenBank/DDBJ databases">
        <authorList>
            <person name="Varghese N."/>
            <person name="Submissions S."/>
        </authorList>
    </citation>
    <scope>NUCLEOTIDE SEQUENCE [LARGE SCALE GENOMIC DNA]</scope>
    <source>
        <strain evidence="7">JCM 23211</strain>
    </source>
</reference>
<evidence type="ECO:0000313" key="6">
    <source>
        <dbReference type="EMBL" id="SNT46332.1"/>
    </source>
</evidence>
<keyword evidence="2" id="KW-0418">Kinase</keyword>
<dbReference type="AlphaFoldDB" id="A0A239MVY2"/>
<dbReference type="Gene3D" id="3.30.450.40">
    <property type="match status" value="1"/>
</dbReference>
<dbReference type="InterPro" id="IPR012074">
    <property type="entry name" value="GAF_ANTAR"/>
</dbReference>
<dbReference type="InterPro" id="IPR029016">
    <property type="entry name" value="GAF-like_dom_sf"/>
</dbReference>
<sequence>MMRAVTWIDSAQEDNMPDEKSPADPSTVFAALADIVYRGSSADEVYSAICVAATLLVPGCDHASLMLVRRGQPITVAASDQVARTVDDIERATGEGPCLDALENEVAQIEPDFLTPTAWPKLGRGVVTRTPVRGAMGFRLILDGKKVGALNLFSDVPNRFDAQSADDAIVLTAFASVTVSAIVNGQEAETLRLGLESNREIGKAIGLLMATHNVTDDVAFDMLRTTSQDMNIKIAALAQSVVAAHTRDLGA</sequence>
<dbReference type="SUPFAM" id="SSF52172">
    <property type="entry name" value="CheY-like"/>
    <property type="match status" value="1"/>
</dbReference>
<dbReference type="PIRSF" id="PIRSF036625">
    <property type="entry name" value="GAF_ANTAR"/>
    <property type="match status" value="1"/>
</dbReference>
<accession>A0A239MVY2</accession>
<evidence type="ECO:0000256" key="2">
    <source>
        <dbReference type="ARBA" id="ARBA00022777"/>
    </source>
</evidence>
<keyword evidence="4" id="KW-0804">Transcription</keyword>
<keyword evidence="1" id="KW-0808">Transferase</keyword>
<dbReference type="Pfam" id="PF03861">
    <property type="entry name" value="ANTAR"/>
    <property type="match status" value="1"/>
</dbReference>
<dbReference type="InterPro" id="IPR036388">
    <property type="entry name" value="WH-like_DNA-bd_sf"/>
</dbReference>
<keyword evidence="3" id="KW-0805">Transcription regulation</keyword>
<dbReference type="InterPro" id="IPR011006">
    <property type="entry name" value="CheY-like_superfamily"/>
</dbReference>
<dbReference type="InterPro" id="IPR003018">
    <property type="entry name" value="GAF"/>
</dbReference>
<dbReference type="PROSITE" id="PS50921">
    <property type="entry name" value="ANTAR"/>
    <property type="match status" value="1"/>
</dbReference>
<dbReference type="SUPFAM" id="SSF55781">
    <property type="entry name" value="GAF domain-like"/>
    <property type="match status" value="1"/>
</dbReference>
<dbReference type="InterPro" id="IPR005561">
    <property type="entry name" value="ANTAR"/>
</dbReference>
<organism evidence="6 7">
    <name type="scientific">Rhodococcoides kyotonense</name>
    <dbReference type="NCBI Taxonomy" id="398843"/>
    <lineage>
        <taxon>Bacteria</taxon>
        <taxon>Bacillati</taxon>
        <taxon>Actinomycetota</taxon>
        <taxon>Actinomycetes</taxon>
        <taxon>Mycobacteriales</taxon>
        <taxon>Nocardiaceae</taxon>
        <taxon>Rhodococcoides</taxon>
    </lineage>
</organism>
<dbReference type="EMBL" id="FZOW01000023">
    <property type="protein sequence ID" value="SNT46332.1"/>
    <property type="molecule type" value="Genomic_DNA"/>
</dbReference>
<name>A0A239MVY2_9NOCA</name>